<dbReference type="Gene3D" id="1.10.510.10">
    <property type="entry name" value="Transferase(Phosphotransferase) domain 1"/>
    <property type="match status" value="1"/>
</dbReference>
<proteinExistence type="predicted"/>
<keyword evidence="6" id="KW-0472">Membrane</keyword>
<keyword evidence="3 8" id="KW-0418">Kinase</keyword>
<dbReference type="PROSITE" id="PS50011">
    <property type="entry name" value="PROTEIN_KINASE_DOM"/>
    <property type="match status" value="1"/>
</dbReference>
<feature type="region of interest" description="Disordered" evidence="5">
    <location>
        <begin position="337"/>
        <end position="415"/>
    </location>
</feature>
<dbReference type="SUPFAM" id="SSF56112">
    <property type="entry name" value="Protein kinase-like (PK-like)"/>
    <property type="match status" value="1"/>
</dbReference>
<dbReference type="InterPro" id="IPR008271">
    <property type="entry name" value="Ser/Thr_kinase_AS"/>
</dbReference>
<evidence type="ECO:0000313" key="8">
    <source>
        <dbReference type="EMBL" id="MCP2361072.1"/>
    </source>
</evidence>
<evidence type="ECO:0000313" key="9">
    <source>
        <dbReference type="Proteomes" id="UP001139648"/>
    </source>
</evidence>
<protein>
    <submittedName>
        <fullName evidence="8">Ser/Thr protein kinase</fullName>
    </submittedName>
</protein>
<dbReference type="PANTHER" id="PTHR43289">
    <property type="entry name" value="MITOGEN-ACTIVATED PROTEIN KINASE KINASE KINASE 20-RELATED"/>
    <property type="match status" value="1"/>
</dbReference>
<evidence type="ECO:0000259" key="7">
    <source>
        <dbReference type="PROSITE" id="PS50011"/>
    </source>
</evidence>
<dbReference type="GO" id="GO:0005524">
    <property type="term" value="F:ATP binding"/>
    <property type="evidence" value="ECO:0007669"/>
    <property type="project" value="UniProtKB-KW"/>
</dbReference>
<evidence type="ECO:0000256" key="2">
    <source>
        <dbReference type="ARBA" id="ARBA00022741"/>
    </source>
</evidence>
<keyword evidence="1" id="KW-0808">Transferase</keyword>
<dbReference type="RefSeq" id="WP_253749550.1">
    <property type="nucleotide sequence ID" value="NZ_BAABKA010000108.1"/>
</dbReference>
<evidence type="ECO:0000256" key="6">
    <source>
        <dbReference type="SAM" id="Phobius"/>
    </source>
</evidence>
<dbReference type="AlphaFoldDB" id="A0A9X2K530"/>
<dbReference type="InterPro" id="IPR011009">
    <property type="entry name" value="Kinase-like_dom_sf"/>
</dbReference>
<feature type="transmembrane region" description="Helical" evidence="6">
    <location>
        <begin position="428"/>
        <end position="447"/>
    </location>
</feature>
<comment type="caution">
    <text evidence="8">The sequence shown here is derived from an EMBL/GenBank/DDBJ whole genome shotgun (WGS) entry which is preliminary data.</text>
</comment>
<evidence type="ECO:0000256" key="3">
    <source>
        <dbReference type="ARBA" id="ARBA00022777"/>
    </source>
</evidence>
<name>A0A9X2K530_9ACTN</name>
<feature type="domain" description="Protein kinase" evidence="7">
    <location>
        <begin position="15"/>
        <end position="263"/>
    </location>
</feature>
<reference evidence="8" key="1">
    <citation type="submission" date="2022-06" db="EMBL/GenBank/DDBJ databases">
        <title>Sequencing the genomes of 1000 actinobacteria strains.</title>
        <authorList>
            <person name="Klenk H.-P."/>
        </authorList>
    </citation>
    <scope>NUCLEOTIDE SEQUENCE</scope>
    <source>
        <strain evidence="8">DSM 46694</strain>
    </source>
</reference>
<dbReference type="PROSITE" id="PS00108">
    <property type="entry name" value="PROTEIN_KINASE_ST"/>
    <property type="match status" value="1"/>
</dbReference>
<dbReference type="GO" id="GO:0004674">
    <property type="term" value="F:protein serine/threonine kinase activity"/>
    <property type="evidence" value="ECO:0007669"/>
    <property type="project" value="TreeGrafter"/>
</dbReference>
<gene>
    <name evidence="8" type="ORF">HD597_008092</name>
</gene>
<dbReference type="Pfam" id="PF00069">
    <property type="entry name" value="Pkinase"/>
    <property type="match status" value="1"/>
</dbReference>
<keyword evidence="6" id="KW-0812">Transmembrane</keyword>
<keyword evidence="2" id="KW-0547">Nucleotide-binding</keyword>
<dbReference type="PANTHER" id="PTHR43289:SF34">
    <property type="entry name" value="SERINE_THREONINE-PROTEIN KINASE YBDM-RELATED"/>
    <property type="match status" value="1"/>
</dbReference>
<keyword evidence="6" id="KW-1133">Transmembrane helix</keyword>
<evidence type="ECO:0000256" key="4">
    <source>
        <dbReference type="ARBA" id="ARBA00022840"/>
    </source>
</evidence>
<dbReference type="InterPro" id="IPR000719">
    <property type="entry name" value="Prot_kinase_dom"/>
</dbReference>
<dbReference type="EMBL" id="JAMZEB010000002">
    <property type="protein sequence ID" value="MCP2361072.1"/>
    <property type="molecule type" value="Genomic_DNA"/>
</dbReference>
<evidence type="ECO:0000256" key="1">
    <source>
        <dbReference type="ARBA" id="ARBA00022679"/>
    </source>
</evidence>
<keyword evidence="9" id="KW-1185">Reference proteome</keyword>
<feature type="compositionally biased region" description="Low complexity" evidence="5">
    <location>
        <begin position="400"/>
        <end position="410"/>
    </location>
</feature>
<feature type="compositionally biased region" description="Basic and acidic residues" evidence="5">
    <location>
        <begin position="338"/>
        <end position="366"/>
    </location>
</feature>
<dbReference type="CDD" id="cd14014">
    <property type="entry name" value="STKc_PknB_like"/>
    <property type="match status" value="1"/>
</dbReference>
<evidence type="ECO:0000256" key="5">
    <source>
        <dbReference type="SAM" id="MobiDB-lite"/>
    </source>
</evidence>
<dbReference type="Gene3D" id="3.30.200.20">
    <property type="entry name" value="Phosphorylase Kinase, domain 1"/>
    <property type="match status" value="1"/>
</dbReference>
<keyword evidence="4" id="KW-0067">ATP-binding</keyword>
<dbReference type="Proteomes" id="UP001139648">
    <property type="component" value="Unassembled WGS sequence"/>
</dbReference>
<accession>A0A9X2K530</accession>
<sequence length="556" mass="57831">MSELRADDPQQLGAYRLTRRLGQGGQGIVYLGESPHGPPVAVKLLHASLSGDPDARRRFLGEVEAVRKVAAFCTAQLLDADLDGDRPYLVSEYVDGPSLRELVVEEGPRQGGSLERLAIGTATALGAIHRAGVVHRDFKPGNVLLGIDGPRVIDFGVSRLMDTATTTTHLPMGTPAYMAPERMKGEPAGPPADLWAWGLTVAYTATGRPAYSADTHQEVLARVLYGKPDLGSLSGRLREIVEACLAAEPGERPDAEEVLRRLLGQDAAEGDVLSTGAMAAVGEAGRRADGRARRPSGTGSLSAVVGLGAAEAEPGVITDPDPTTSFPAITAPLLAARAEAKAREQATASEETRDQAGASEKARERAAASGAPAEGGDGASADGDGDGVGGGDDDGGRSGGTRPAARAAGAVEPEGLTREVGRRRVRRWQVAVVAAGVAMAVAGFLLWMRGTAARGLEGTWTGSAEHFTAGRVFAVELHLTSDDGGAMRWGADLHCSGRLGRTGGGMVFALDQVQGEECHPGTLRMFPTADANQMDIKVTRQGEDEVTYSGKVARTS</sequence>
<organism evidence="8 9">
    <name type="scientific">Nonomuraea thailandensis</name>
    <dbReference type="NCBI Taxonomy" id="1188745"/>
    <lineage>
        <taxon>Bacteria</taxon>
        <taxon>Bacillati</taxon>
        <taxon>Actinomycetota</taxon>
        <taxon>Actinomycetes</taxon>
        <taxon>Streptosporangiales</taxon>
        <taxon>Streptosporangiaceae</taxon>
        <taxon>Nonomuraea</taxon>
    </lineage>
</organism>